<comment type="caution">
    <text evidence="1">The sequence shown here is derived from an EMBL/GenBank/DDBJ whole genome shotgun (WGS) entry which is preliminary data.</text>
</comment>
<dbReference type="Proteomes" id="UP000001338">
    <property type="component" value="Unassembled WGS sequence"/>
</dbReference>
<accession>A0A828YVZ8</accession>
<organism evidence="1 2">
    <name type="scientific">Leptospira weilii str. 2006001853</name>
    <dbReference type="NCBI Taxonomy" id="1001589"/>
    <lineage>
        <taxon>Bacteria</taxon>
        <taxon>Pseudomonadati</taxon>
        <taxon>Spirochaetota</taxon>
        <taxon>Spirochaetia</taxon>
        <taxon>Leptospirales</taxon>
        <taxon>Leptospiraceae</taxon>
        <taxon>Leptospira</taxon>
    </lineage>
</organism>
<protein>
    <submittedName>
        <fullName evidence="1">Uncharacterized protein</fullName>
    </submittedName>
</protein>
<evidence type="ECO:0000313" key="2">
    <source>
        <dbReference type="Proteomes" id="UP000001338"/>
    </source>
</evidence>
<dbReference type="EMBL" id="AFLV02000065">
    <property type="protein sequence ID" value="EKR62951.1"/>
    <property type="molecule type" value="Genomic_DNA"/>
</dbReference>
<sequence>MIWKASILGIRREKEDLVCIGNSVVSLERDRSILRFTFCNLPALVPISQ</sequence>
<dbReference type="AlphaFoldDB" id="A0A828YVZ8"/>
<proteinExistence type="predicted"/>
<evidence type="ECO:0000313" key="1">
    <source>
        <dbReference type="EMBL" id="EKR62951.1"/>
    </source>
</evidence>
<name>A0A828YVZ8_9LEPT</name>
<gene>
    <name evidence="1" type="ORF">LEP1GSC036_2543</name>
</gene>
<reference evidence="1 2" key="1">
    <citation type="submission" date="2012-10" db="EMBL/GenBank/DDBJ databases">
        <authorList>
            <person name="Harkins D.M."/>
            <person name="Durkin A.S."/>
            <person name="Brinkac L.M."/>
            <person name="Haft D.H."/>
            <person name="Selengut J.D."/>
            <person name="Sanka R."/>
            <person name="DePew J."/>
            <person name="Purushe J."/>
            <person name="Whelen A.C."/>
            <person name="Vinetz J.M."/>
            <person name="Sutton G.G."/>
            <person name="Nierman W.C."/>
            <person name="Fouts D.E."/>
        </authorList>
    </citation>
    <scope>NUCLEOTIDE SEQUENCE [LARGE SCALE GENOMIC DNA]</scope>
    <source>
        <strain evidence="1 2">2006001853</strain>
    </source>
</reference>